<keyword evidence="7" id="KW-0418">Kinase</keyword>
<evidence type="ECO:0000313" key="12">
    <source>
        <dbReference type="EMBL" id="MBW8269330.1"/>
    </source>
</evidence>
<accession>A0ABS7F126</accession>
<evidence type="ECO:0000256" key="3">
    <source>
        <dbReference type="ARBA" id="ARBA00022553"/>
    </source>
</evidence>
<feature type="domain" description="PAC" evidence="11">
    <location>
        <begin position="440"/>
        <end position="492"/>
    </location>
</feature>
<evidence type="ECO:0000256" key="10">
    <source>
        <dbReference type="SAM" id="Phobius"/>
    </source>
</evidence>
<dbReference type="Gene3D" id="3.30.450.20">
    <property type="entry name" value="PAS domain"/>
    <property type="match status" value="1"/>
</dbReference>
<evidence type="ECO:0000256" key="2">
    <source>
        <dbReference type="ARBA" id="ARBA00012438"/>
    </source>
</evidence>
<dbReference type="PROSITE" id="PS50113">
    <property type="entry name" value="PAC"/>
    <property type="match status" value="1"/>
</dbReference>
<evidence type="ECO:0000256" key="6">
    <source>
        <dbReference type="ARBA" id="ARBA00022741"/>
    </source>
</evidence>
<evidence type="ECO:0000256" key="9">
    <source>
        <dbReference type="SAM" id="MobiDB-lite"/>
    </source>
</evidence>
<protein>
    <recommendedName>
        <fullName evidence="2">histidine kinase</fullName>
        <ecNumber evidence="2">2.7.13.3</ecNumber>
    </recommendedName>
</protein>
<proteinExistence type="predicted"/>
<keyword evidence="10" id="KW-1133">Transmembrane helix</keyword>
<feature type="region of interest" description="Disordered" evidence="9">
    <location>
        <begin position="695"/>
        <end position="717"/>
    </location>
</feature>
<comment type="catalytic activity">
    <reaction evidence="1">
        <text>ATP + protein L-histidine = ADP + protein N-phospho-L-histidine.</text>
        <dbReference type="EC" id="2.7.13.3"/>
    </reaction>
</comment>
<evidence type="ECO:0000259" key="11">
    <source>
        <dbReference type="PROSITE" id="PS50113"/>
    </source>
</evidence>
<evidence type="ECO:0000256" key="4">
    <source>
        <dbReference type="ARBA" id="ARBA00022679"/>
    </source>
</evidence>
<dbReference type="Pfam" id="PF07536">
    <property type="entry name" value="HWE_HK"/>
    <property type="match status" value="1"/>
</dbReference>
<evidence type="ECO:0000256" key="1">
    <source>
        <dbReference type="ARBA" id="ARBA00000085"/>
    </source>
</evidence>
<dbReference type="Gene3D" id="3.30.565.10">
    <property type="entry name" value="Histidine kinase-like ATPase, C-terminal domain"/>
    <property type="match status" value="1"/>
</dbReference>
<dbReference type="InterPro" id="IPR013656">
    <property type="entry name" value="PAS_4"/>
</dbReference>
<keyword evidence="4" id="KW-0808">Transferase</keyword>
<name>A0ABS7F126_9PROT</name>
<dbReference type="InterPro" id="IPR035965">
    <property type="entry name" value="PAS-like_dom_sf"/>
</dbReference>
<evidence type="ECO:0000256" key="7">
    <source>
        <dbReference type="ARBA" id="ARBA00022777"/>
    </source>
</evidence>
<gene>
    <name evidence="12" type="ORF">K1J50_07495</name>
</gene>
<evidence type="ECO:0000256" key="8">
    <source>
        <dbReference type="ARBA" id="ARBA00022840"/>
    </source>
</evidence>
<dbReference type="CDD" id="cd18774">
    <property type="entry name" value="PDC2_HK_sensor"/>
    <property type="match status" value="1"/>
</dbReference>
<feature type="transmembrane region" description="Helical" evidence="10">
    <location>
        <begin position="281"/>
        <end position="303"/>
    </location>
</feature>
<keyword evidence="13" id="KW-1185">Reference proteome</keyword>
<dbReference type="InterPro" id="IPR000700">
    <property type="entry name" value="PAS-assoc_C"/>
</dbReference>
<evidence type="ECO:0000313" key="13">
    <source>
        <dbReference type="Proteomes" id="UP001519924"/>
    </source>
</evidence>
<keyword evidence="3" id="KW-0597">Phosphoprotein</keyword>
<dbReference type="EC" id="2.7.13.3" evidence="2"/>
<dbReference type="InterPro" id="IPR036890">
    <property type="entry name" value="HATPase_C_sf"/>
</dbReference>
<dbReference type="RefSeq" id="WP_220117086.1">
    <property type="nucleotide sequence ID" value="NZ_JAHZUY010000013.1"/>
</dbReference>
<keyword evidence="8" id="KW-0067">ATP-binding</keyword>
<reference evidence="12 13" key="1">
    <citation type="submission" date="2021-08" db="EMBL/GenBank/DDBJ databases">
        <title>Caldovatus sediminis gen. nov., sp. nov., a moderately thermophilic bacterium isolated from a hot spring.</title>
        <authorList>
            <person name="Hu C.-J."/>
            <person name="Li W.-J."/>
            <person name="Xian W.-D."/>
        </authorList>
    </citation>
    <scope>NUCLEOTIDE SEQUENCE [LARGE SCALE GENOMIC DNA]</scope>
    <source>
        <strain evidence="12 13">SYSU G05006</strain>
    </source>
</reference>
<keyword evidence="10" id="KW-0472">Membrane</keyword>
<dbReference type="Pfam" id="PF08448">
    <property type="entry name" value="PAS_4"/>
    <property type="match status" value="1"/>
</dbReference>
<keyword evidence="6" id="KW-0547">Nucleotide-binding</keyword>
<feature type="compositionally biased region" description="Low complexity" evidence="9">
    <location>
        <begin position="699"/>
        <end position="717"/>
    </location>
</feature>
<dbReference type="PANTHER" id="PTHR41523">
    <property type="entry name" value="TWO-COMPONENT SYSTEM SENSOR PROTEIN"/>
    <property type="match status" value="1"/>
</dbReference>
<keyword evidence="10" id="KW-0812">Transmembrane</keyword>
<dbReference type="SUPFAM" id="SSF55874">
    <property type="entry name" value="ATPase domain of HSP90 chaperone/DNA topoisomerase II/histidine kinase"/>
    <property type="match status" value="1"/>
</dbReference>
<evidence type="ECO:0000256" key="5">
    <source>
        <dbReference type="ARBA" id="ARBA00022737"/>
    </source>
</evidence>
<comment type="caution">
    <text evidence="12">The sequence shown here is derived from an EMBL/GenBank/DDBJ whole genome shotgun (WGS) entry which is preliminary data.</text>
</comment>
<dbReference type="InterPro" id="IPR011102">
    <property type="entry name" value="Sig_transdc_His_kinase_HWE"/>
</dbReference>
<dbReference type="SMART" id="SM00911">
    <property type="entry name" value="HWE_HK"/>
    <property type="match status" value="1"/>
</dbReference>
<sequence>MGGHSVRTHLVLLLFGVLLPVLAFSGIAVWRFAEAEQGRIVAQARDAARDVAAAVERDIAEILTMARVLAASEALEAGDLETFRRQAAAAARVLGATVTLHGPALRPRVALAIPRGGGGPPAGAGLAQGDAEAAGSGQPVVSDLHRDLVAGQPGFAVVLPVAVGARGDGKAHFLAVSFPVARVQRLLQGLNPALPPGAVAGVVDRRGAYVARTRDADRMIGERSLLLADAILDRSDESGVASGAGRDGVPSLVAYRRLRSSGWMVAVSVPEAALRAPLQRALAILGALGAAAVALGLLAALLVGRRLTGAFRALSGAADALRTDAPVPRLATPLREANEIGAALADAAAELRARQAERAAATAALRLTGERFRVALLHAPIIVYACDRELRYTWIANPRGEYDVAALLGRRDEELDFGYPDELSALAAFKRGVIEAGRGARADFTFTTRDGRPGHYDVTAEPLCDATGAVVGATVAMVDVTDRVRDAAALRRQEAHLRLLIEELNHRVKNTLAAVLAIAVQTLRHAADTEEARRVLQDRLLALAAAHDVLTRTCWEGAALEELIRAALAPLRPADPARLRIAGPEVWLPPRAALTLTLAFHELATNAAKYGAFASESGRVTVAWSLDPEGRLRIRWSETGGPPVAPPARRGFGSRLIERSLAHDLGGQARIEFPPAGAVCTIEAPLPLPGAAAPPLPGAPAANQDHAVAPAAARTAA</sequence>
<dbReference type="PANTHER" id="PTHR41523:SF7">
    <property type="entry name" value="HISTIDINE KINASE"/>
    <property type="match status" value="1"/>
</dbReference>
<organism evidence="12 13">
    <name type="scientific">Caldovatus aquaticus</name>
    <dbReference type="NCBI Taxonomy" id="2865671"/>
    <lineage>
        <taxon>Bacteria</taxon>
        <taxon>Pseudomonadati</taxon>
        <taxon>Pseudomonadota</taxon>
        <taxon>Alphaproteobacteria</taxon>
        <taxon>Acetobacterales</taxon>
        <taxon>Roseomonadaceae</taxon>
        <taxon>Caldovatus</taxon>
    </lineage>
</organism>
<dbReference type="Proteomes" id="UP001519924">
    <property type="component" value="Unassembled WGS sequence"/>
</dbReference>
<keyword evidence="5" id="KW-0677">Repeat</keyword>
<dbReference type="SUPFAM" id="SSF55785">
    <property type="entry name" value="PYP-like sensor domain (PAS domain)"/>
    <property type="match status" value="1"/>
</dbReference>
<dbReference type="EMBL" id="JAHZUY010000013">
    <property type="protein sequence ID" value="MBW8269330.1"/>
    <property type="molecule type" value="Genomic_DNA"/>
</dbReference>